<name>A0A0W8FFN0_9ZZZZ</name>
<sequence length="89" mass="9827">MVSERDIEHIARLADIGITRDEVAEFTPQFNAILDYFDILDQVEGGEPPAPDAINVWREDEVLPSLTQDEVLGNAGASEDGFVKAPRVM</sequence>
<dbReference type="GO" id="GO:0050566">
    <property type="term" value="F:asparaginyl-tRNA synthase (glutamine-hydrolyzing) activity"/>
    <property type="evidence" value="ECO:0007669"/>
    <property type="project" value="UniProtKB-EC"/>
</dbReference>
<dbReference type="EMBL" id="LNQE01001267">
    <property type="protein sequence ID" value="KUG19658.1"/>
    <property type="molecule type" value="Genomic_DNA"/>
</dbReference>
<dbReference type="GO" id="GO:0050567">
    <property type="term" value="F:glutaminyl-tRNA synthase (glutamine-hydrolyzing) activity"/>
    <property type="evidence" value="ECO:0007669"/>
    <property type="project" value="UniProtKB-EC"/>
</dbReference>
<dbReference type="SUPFAM" id="SSF141000">
    <property type="entry name" value="Glu-tRNAGln amidotransferase C subunit"/>
    <property type="match status" value="1"/>
</dbReference>
<dbReference type="EC" id="6.3.5.6" evidence="1"/>
<dbReference type="Pfam" id="PF02686">
    <property type="entry name" value="GatC"/>
    <property type="match status" value="1"/>
</dbReference>
<organism evidence="1">
    <name type="scientific">hydrocarbon metagenome</name>
    <dbReference type="NCBI Taxonomy" id="938273"/>
    <lineage>
        <taxon>unclassified sequences</taxon>
        <taxon>metagenomes</taxon>
        <taxon>ecological metagenomes</taxon>
    </lineage>
</organism>
<dbReference type="PANTHER" id="PTHR15004:SF0">
    <property type="entry name" value="GLUTAMYL-TRNA(GLN) AMIDOTRANSFERASE SUBUNIT C, MITOCHONDRIAL"/>
    <property type="match status" value="1"/>
</dbReference>
<reference evidence="1" key="1">
    <citation type="journal article" date="2015" name="Proc. Natl. Acad. Sci. U.S.A.">
        <title>Networks of energetic and metabolic interactions define dynamics in microbial communities.</title>
        <authorList>
            <person name="Embree M."/>
            <person name="Liu J.K."/>
            <person name="Al-Bassam M.M."/>
            <person name="Zengler K."/>
        </authorList>
    </citation>
    <scope>NUCLEOTIDE SEQUENCE</scope>
</reference>
<dbReference type="PANTHER" id="PTHR15004">
    <property type="entry name" value="GLUTAMYL-TRNA(GLN) AMIDOTRANSFERASE SUBUNIT C, MITOCHONDRIAL"/>
    <property type="match status" value="1"/>
</dbReference>
<accession>A0A0W8FFN0</accession>
<evidence type="ECO:0000313" key="1">
    <source>
        <dbReference type="EMBL" id="KUG19658.1"/>
    </source>
</evidence>
<keyword evidence="1" id="KW-0808">Transferase</keyword>
<keyword evidence="1" id="KW-0436">Ligase</keyword>
<dbReference type="Gene3D" id="1.10.20.60">
    <property type="entry name" value="Glu-tRNAGln amidotransferase C subunit, N-terminal domain"/>
    <property type="match status" value="1"/>
</dbReference>
<dbReference type="NCBIfam" id="TIGR00135">
    <property type="entry name" value="gatC"/>
    <property type="match status" value="1"/>
</dbReference>
<dbReference type="GO" id="GO:0006450">
    <property type="term" value="P:regulation of translational fidelity"/>
    <property type="evidence" value="ECO:0007669"/>
    <property type="project" value="InterPro"/>
</dbReference>
<protein>
    <submittedName>
        <fullName evidence="1">Aspartyl-trna(Asn) amidotransferase subunit c</fullName>
        <ecNumber evidence="1">6.3.5.6</ecNumber>
        <ecNumber evidence="1">6.3.5.7</ecNumber>
    </submittedName>
</protein>
<gene>
    <name evidence="1" type="ORF">ASZ90_010628</name>
</gene>
<dbReference type="AlphaFoldDB" id="A0A0W8FFN0"/>
<dbReference type="InterPro" id="IPR036113">
    <property type="entry name" value="Asp/Glu-ADT_sf_sub_c"/>
</dbReference>
<dbReference type="EC" id="6.3.5.7" evidence="1"/>
<dbReference type="HAMAP" id="MF_00122">
    <property type="entry name" value="GatC"/>
    <property type="match status" value="1"/>
</dbReference>
<proteinExistence type="inferred from homology"/>
<dbReference type="GO" id="GO:0070681">
    <property type="term" value="P:glutaminyl-tRNAGln biosynthesis via transamidation"/>
    <property type="evidence" value="ECO:0007669"/>
    <property type="project" value="TreeGrafter"/>
</dbReference>
<dbReference type="InterPro" id="IPR003837">
    <property type="entry name" value="GatC"/>
</dbReference>
<dbReference type="GO" id="GO:0016740">
    <property type="term" value="F:transferase activity"/>
    <property type="evidence" value="ECO:0007669"/>
    <property type="project" value="UniProtKB-KW"/>
</dbReference>
<comment type="caution">
    <text evidence="1">The sequence shown here is derived from an EMBL/GenBank/DDBJ whole genome shotgun (WGS) entry which is preliminary data.</text>
</comment>